<dbReference type="Pfam" id="PF05876">
    <property type="entry name" value="GpA_ATPase"/>
    <property type="match status" value="1"/>
</dbReference>
<organism evidence="2">
    <name type="scientific">marine sediment metagenome</name>
    <dbReference type="NCBI Taxonomy" id="412755"/>
    <lineage>
        <taxon>unclassified sequences</taxon>
        <taxon>metagenomes</taxon>
        <taxon>ecological metagenomes</taxon>
    </lineage>
</organism>
<evidence type="ECO:0000313" key="2">
    <source>
        <dbReference type="EMBL" id="KKN69259.1"/>
    </source>
</evidence>
<proteinExistence type="predicted"/>
<accession>A0A0F9SQU8</accession>
<dbReference type="AlphaFoldDB" id="A0A0F9SQU8"/>
<sequence>MPDRKKIEALEIVGSKGASYLTRGLHESLIQGLGKSDTVDLVEWTQKNRLINGHEVNLPLSQIGIYEDLSPDVVILKGTQVFVSEFLVNLSLWAIDSKYADRGNVLYMMPTQLLMDDFSQSRMDKAIEESPYLSRRFKTAMSRNQANRSRLKRLGGSSLHMRGSDSLKQAISVDADIVIDDEVDWFSEETVEWTRERLGSSKQPLFRAVSKPTYPGQGIDLLYNESDKRQWHIKCLHCNRWQPIDWDKSIVFHYDNAVQAVTDVKVLCSNEKCRLPIDRLGSGEWVAAHPGRRVHGYHLSRLLSPLANLISMAEDSLRVSDIPILQRFYNSGLGLAYAPKGGRIDSSELKYDPDITLHTADQGFGGVDVGLKLHAAVIERNGDRWEVRQLEEFDTFEELDHWFSRNNIKTCIIDARGDPRATTEWAEKYIGRVYRWNHVENTNDVRYTEDTNEVKLNRTSLLDMMYTACREERIVFPTDIRNIPSFLSHLRALVRELVKDPRLNKLIPRYVGTAPDHYAFALSYAVLAAGENTASPPPTPIDKEAVVFAGQQSSSSWTGIGKNRGWRHVG</sequence>
<evidence type="ECO:0000259" key="1">
    <source>
        <dbReference type="Pfam" id="PF05876"/>
    </source>
</evidence>
<feature type="domain" description="Phage terminase large subunit GpA ATPase" evidence="1">
    <location>
        <begin position="72"/>
        <end position="277"/>
    </location>
</feature>
<dbReference type="GO" id="GO:0016887">
    <property type="term" value="F:ATP hydrolysis activity"/>
    <property type="evidence" value="ECO:0007669"/>
    <property type="project" value="InterPro"/>
</dbReference>
<protein>
    <recommendedName>
        <fullName evidence="1">Phage terminase large subunit GpA ATPase domain-containing protein</fullName>
    </recommendedName>
</protein>
<dbReference type="EMBL" id="LAZR01000429">
    <property type="protein sequence ID" value="KKN69259.1"/>
    <property type="molecule type" value="Genomic_DNA"/>
</dbReference>
<reference evidence="2" key="1">
    <citation type="journal article" date="2015" name="Nature">
        <title>Complex archaea that bridge the gap between prokaryotes and eukaryotes.</title>
        <authorList>
            <person name="Spang A."/>
            <person name="Saw J.H."/>
            <person name="Jorgensen S.L."/>
            <person name="Zaremba-Niedzwiedzka K."/>
            <person name="Martijn J."/>
            <person name="Lind A.E."/>
            <person name="van Eijk R."/>
            <person name="Schleper C."/>
            <person name="Guy L."/>
            <person name="Ettema T.J."/>
        </authorList>
    </citation>
    <scope>NUCLEOTIDE SEQUENCE</scope>
</reference>
<name>A0A0F9SQU8_9ZZZZ</name>
<gene>
    <name evidence="2" type="ORF">LCGC14_0442540</name>
</gene>
<comment type="caution">
    <text evidence="2">The sequence shown here is derived from an EMBL/GenBank/DDBJ whole genome shotgun (WGS) entry which is preliminary data.</text>
</comment>
<dbReference type="InterPro" id="IPR046453">
    <property type="entry name" value="GpA_ATPase"/>
</dbReference>